<dbReference type="GO" id="GO:0016787">
    <property type="term" value="F:hydrolase activity"/>
    <property type="evidence" value="ECO:0007669"/>
    <property type="project" value="UniProtKB-KW"/>
</dbReference>
<keyword evidence="7 9" id="KW-0460">Magnesium</keyword>
<evidence type="ECO:0000256" key="2">
    <source>
        <dbReference type="ARBA" id="ARBA00009959"/>
    </source>
</evidence>
<dbReference type="InterPro" id="IPR019199">
    <property type="entry name" value="Virulence_VapD/CRISPR_Cas2"/>
</dbReference>
<evidence type="ECO:0000313" key="11">
    <source>
        <dbReference type="Proteomes" id="UP000268844"/>
    </source>
</evidence>
<dbReference type="GO" id="GO:0004521">
    <property type="term" value="F:RNA endonuclease activity"/>
    <property type="evidence" value="ECO:0007669"/>
    <property type="project" value="InterPro"/>
</dbReference>
<dbReference type="Proteomes" id="UP000268844">
    <property type="component" value="Unassembled WGS sequence"/>
</dbReference>
<accession>A0A3S4CB74</accession>
<keyword evidence="8 9" id="KW-0051">Antiviral defense</keyword>
<dbReference type="Pfam" id="PF09827">
    <property type="entry name" value="CRISPR_Cas2"/>
    <property type="match status" value="1"/>
</dbReference>
<dbReference type="GO" id="GO:0043571">
    <property type="term" value="P:maintenance of CRISPR repeat elements"/>
    <property type="evidence" value="ECO:0007669"/>
    <property type="project" value="UniProtKB-UniRule"/>
</dbReference>
<keyword evidence="5 9" id="KW-0255">Endonuclease</keyword>
<dbReference type="EMBL" id="UZWD01000020">
    <property type="protein sequence ID" value="VDS04169.1"/>
    <property type="molecule type" value="Genomic_DNA"/>
</dbReference>
<evidence type="ECO:0000256" key="4">
    <source>
        <dbReference type="ARBA" id="ARBA00022723"/>
    </source>
</evidence>
<evidence type="ECO:0000256" key="6">
    <source>
        <dbReference type="ARBA" id="ARBA00022801"/>
    </source>
</evidence>
<dbReference type="SUPFAM" id="SSF143430">
    <property type="entry name" value="TTP0101/SSO1404-like"/>
    <property type="match status" value="1"/>
</dbReference>
<dbReference type="AlphaFoldDB" id="A0A3S4CB74"/>
<feature type="binding site" evidence="9">
    <location>
        <position position="35"/>
    </location>
    <ligand>
        <name>Mg(2+)</name>
        <dbReference type="ChEBI" id="CHEBI:18420"/>
        <note>catalytic</note>
    </ligand>
</feature>
<comment type="similarity">
    <text evidence="2 9">Belongs to the CRISPR-associated endoribonuclease Cas2 protein family.</text>
</comment>
<dbReference type="GO" id="GO:0046872">
    <property type="term" value="F:metal ion binding"/>
    <property type="evidence" value="ECO:0007669"/>
    <property type="project" value="UniProtKB-UniRule"/>
</dbReference>
<dbReference type="GO" id="GO:0051607">
    <property type="term" value="P:defense response to virus"/>
    <property type="evidence" value="ECO:0007669"/>
    <property type="project" value="UniProtKB-UniRule"/>
</dbReference>
<reference evidence="10 11" key="1">
    <citation type="submission" date="2018-12" db="EMBL/GenBank/DDBJ databases">
        <authorList>
            <person name="Criscuolo A."/>
        </authorList>
    </citation>
    <scope>NUCLEOTIDE SEQUENCE [LARGE SCALE GENOMIC DNA]</scope>
    <source>
        <strain evidence="10">ACIP1116281</strain>
    </source>
</reference>
<keyword evidence="4 9" id="KW-0479">Metal-binding</keyword>
<evidence type="ECO:0000256" key="1">
    <source>
        <dbReference type="ARBA" id="ARBA00001946"/>
    </source>
</evidence>
<evidence type="ECO:0000256" key="7">
    <source>
        <dbReference type="ARBA" id="ARBA00022842"/>
    </source>
</evidence>
<keyword evidence="6 9" id="KW-0378">Hydrolase</keyword>
<evidence type="ECO:0000256" key="3">
    <source>
        <dbReference type="ARBA" id="ARBA00022722"/>
    </source>
</evidence>
<evidence type="ECO:0000256" key="5">
    <source>
        <dbReference type="ARBA" id="ARBA00022759"/>
    </source>
</evidence>
<evidence type="ECO:0000256" key="9">
    <source>
        <dbReference type="HAMAP-Rule" id="MF_01471"/>
    </source>
</evidence>
<proteinExistence type="inferred from homology"/>
<keyword evidence="3 9" id="KW-0540">Nuclease</keyword>
<dbReference type="EC" id="3.1.-.-" evidence="9"/>
<dbReference type="NCBIfam" id="TIGR01573">
    <property type="entry name" value="cas2"/>
    <property type="match status" value="1"/>
</dbReference>
<keyword evidence="11" id="KW-1185">Reference proteome</keyword>
<organism evidence="10 11">
    <name type="scientific">Devosia equisanguinis</name>
    <dbReference type="NCBI Taxonomy" id="2490941"/>
    <lineage>
        <taxon>Bacteria</taxon>
        <taxon>Pseudomonadati</taxon>
        <taxon>Pseudomonadota</taxon>
        <taxon>Alphaproteobacteria</taxon>
        <taxon>Hyphomicrobiales</taxon>
        <taxon>Devosiaceae</taxon>
        <taxon>Devosia</taxon>
    </lineage>
</organism>
<comment type="subunit">
    <text evidence="9">Homodimer, forms a heterotetramer with a Cas1 homodimer.</text>
</comment>
<sequence>MSTPKNPSNKRAQKANSGATHLSGYQLMWMLVTFDLPVETKQQRAAATKFRLALLDLGFEMSQFSNYLRFCKGKEQFEAYVRKIETHLPSMGNVYIFPFTDRQYENIVRFSDQGRRTPQKNPGQLALF</sequence>
<evidence type="ECO:0000313" key="10">
    <source>
        <dbReference type="EMBL" id="VDS04169.1"/>
    </source>
</evidence>
<dbReference type="HAMAP" id="MF_01471">
    <property type="entry name" value="Cas2"/>
    <property type="match status" value="1"/>
</dbReference>
<comment type="function">
    <text evidence="9">CRISPR (clustered regularly interspaced short palindromic repeat), is an adaptive immune system that provides protection against mobile genetic elements (viruses, transposable elements and conjugative plasmids). CRISPR clusters contain sequences complementary to antecedent mobile elements and target invading nucleic acids. CRISPR clusters are transcribed and processed into CRISPR RNA (crRNA). Functions as a ssRNA-specific endoribonuclease. Involved in the integration of spacer DNA into the CRISPR cassette.</text>
</comment>
<comment type="cofactor">
    <cofactor evidence="1 9">
        <name>Mg(2+)</name>
        <dbReference type="ChEBI" id="CHEBI:18420"/>
    </cofactor>
</comment>
<protein>
    <recommendedName>
        <fullName evidence="9">CRISPR-associated endoribonuclease Cas2</fullName>
        <ecNumber evidence="9">3.1.-.-</ecNumber>
    </recommendedName>
</protein>
<evidence type="ECO:0000256" key="8">
    <source>
        <dbReference type="ARBA" id="ARBA00023118"/>
    </source>
</evidence>
<gene>
    <name evidence="9 10" type="primary">cas2</name>
    <name evidence="10" type="ORF">DEVEQU_01300</name>
</gene>
<name>A0A3S4CB74_9HYPH</name>
<dbReference type="InterPro" id="IPR021127">
    <property type="entry name" value="CRISPR_associated_Cas2"/>
</dbReference>